<gene>
    <name evidence="2" type="ORF">JOF44_002004</name>
</gene>
<protein>
    <submittedName>
        <fullName evidence="2">Phosphoglycerate mutase</fullName>
        <ecNumber evidence="2">5.4.2.12</ecNumber>
    </submittedName>
</protein>
<dbReference type="InterPro" id="IPR029033">
    <property type="entry name" value="His_PPase_superfam"/>
</dbReference>
<dbReference type="InterPro" id="IPR013078">
    <property type="entry name" value="His_Pase_superF_clade-1"/>
</dbReference>
<dbReference type="PANTHER" id="PTHR20935">
    <property type="entry name" value="PHOSPHOGLYCERATE MUTASE-RELATED"/>
    <property type="match status" value="1"/>
</dbReference>
<keyword evidence="3" id="KW-1185">Reference proteome</keyword>
<sequence length="206" mass="22635">MTRYLYLARHGDADAFGQLTDTGRSQASLLGRRLAQLPIDVVWHSPLKRAVDSARVISQELPATVLVDEAEELIDHVPYVPPAEELSASWAPLFDGCDAEEAATGHDLAGRLSERFGARSLARRGAEVGARDTHEVLITHAFQIAWLIRDALAAPPARWLGLNSANAALTMIEHREGRDPAIVLVNDMSHLPRELQWTGFPGVRRP</sequence>
<dbReference type="Proteomes" id="UP000698222">
    <property type="component" value="Unassembled WGS sequence"/>
</dbReference>
<dbReference type="GO" id="GO:0004619">
    <property type="term" value="F:phosphoglycerate mutase activity"/>
    <property type="evidence" value="ECO:0007669"/>
    <property type="project" value="UniProtKB-EC"/>
</dbReference>
<keyword evidence="2" id="KW-0413">Isomerase</keyword>
<keyword evidence="1" id="KW-0378">Hydrolase</keyword>
<dbReference type="CDD" id="cd07067">
    <property type="entry name" value="HP_PGM_like"/>
    <property type="match status" value="1"/>
</dbReference>
<dbReference type="PANTHER" id="PTHR20935:SF0">
    <property type="entry name" value="SERINE_THREONINE-PROTEIN PHOSPHATASE PGAM5, MITOCHONDRIAL"/>
    <property type="match status" value="1"/>
</dbReference>
<dbReference type="RefSeq" id="WP_209890530.1">
    <property type="nucleotide sequence ID" value="NZ_BAAAJV010000018.1"/>
</dbReference>
<name>A0ABS4YJY7_9MICO</name>
<evidence type="ECO:0000256" key="1">
    <source>
        <dbReference type="ARBA" id="ARBA00022801"/>
    </source>
</evidence>
<accession>A0ABS4YJY7</accession>
<dbReference type="EMBL" id="JAGIOC010000001">
    <property type="protein sequence ID" value="MBP2409101.1"/>
    <property type="molecule type" value="Genomic_DNA"/>
</dbReference>
<dbReference type="InterPro" id="IPR051021">
    <property type="entry name" value="Mito_Ser/Thr_phosphatase"/>
</dbReference>
<dbReference type="SUPFAM" id="SSF53254">
    <property type="entry name" value="Phosphoglycerate mutase-like"/>
    <property type="match status" value="1"/>
</dbReference>
<proteinExistence type="predicted"/>
<dbReference type="Gene3D" id="3.40.50.1240">
    <property type="entry name" value="Phosphoglycerate mutase-like"/>
    <property type="match status" value="1"/>
</dbReference>
<comment type="caution">
    <text evidence="2">The sequence shown here is derived from an EMBL/GenBank/DDBJ whole genome shotgun (WGS) entry which is preliminary data.</text>
</comment>
<reference evidence="2 3" key="1">
    <citation type="submission" date="2021-03" db="EMBL/GenBank/DDBJ databases">
        <title>Sequencing the genomes of 1000 actinobacteria strains.</title>
        <authorList>
            <person name="Klenk H.-P."/>
        </authorList>
    </citation>
    <scope>NUCLEOTIDE SEQUENCE [LARGE SCALE GENOMIC DNA]</scope>
    <source>
        <strain evidence="2 3">DSM 14564</strain>
    </source>
</reference>
<dbReference type="EC" id="5.4.2.12" evidence="2"/>
<dbReference type="Pfam" id="PF00300">
    <property type="entry name" value="His_Phos_1"/>
    <property type="match status" value="1"/>
</dbReference>
<evidence type="ECO:0000313" key="2">
    <source>
        <dbReference type="EMBL" id="MBP2409101.1"/>
    </source>
</evidence>
<evidence type="ECO:0000313" key="3">
    <source>
        <dbReference type="Proteomes" id="UP000698222"/>
    </source>
</evidence>
<organism evidence="2 3">
    <name type="scientific">Brachybacterium fresconis</name>
    <dbReference type="NCBI Taxonomy" id="173363"/>
    <lineage>
        <taxon>Bacteria</taxon>
        <taxon>Bacillati</taxon>
        <taxon>Actinomycetota</taxon>
        <taxon>Actinomycetes</taxon>
        <taxon>Micrococcales</taxon>
        <taxon>Dermabacteraceae</taxon>
        <taxon>Brachybacterium</taxon>
    </lineage>
</organism>